<keyword evidence="9" id="KW-1185">Reference proteome</keyword>
<dbReference type="InterPro" id="IPR045343">
    <property type="entry name" value="VpsR"/>
</dbReference>
<feature type="domain" description="Sigma-54 factor interaction" evidence="7">
    <location>
        <begin position="174"/>
        <end position="403"/>
    </location>
</feature>
<dbReference type="AlphaFoldDB" id="L0H290"/>
<evidence type="ECO:0000313" key="9">
    <source>
        <dbReference type="Proteomes" id="UP000010816"/>
    </source>
</evidence>
<feature type="compositionally biased region" description="Polar residues" evidence="6">
    <location>
        <begin position="1"/>
        <end position="10"/>
    </location>
</feature>
<dbReference type="Gene3D" id="1.10.8.60">
    <property type="match status" value="1"/>
</dbReference>
<dbReference type="InterPro" id="IPR025662">
    <property type="entry name" value="Sigma_54_int_dom_ATP-bd_1"/>
</dbReference>
<dbReference type="CDD" id="cd00009">
    <property type="entry name" value="AAA"/>
    <property type="match status" value="1"/>
</dbReference>
<dbReference type="PATRIC" id="fig|765912.4.peg.3015"/>
<dbReference type="PROSITE" id="PS00688">
    <property type="entry name" value="SIGMA54_INTERACT_3"/>
    <property type="match status" value="1"/>
</dbReference>
<feature type="compositionally biased region" description="Basic and acidic residues" evidence="6">
    <location>
        <begin position="427"/>
        <end position="437"/>
    </location>
</feature>
<dbReference type="SMART" id="SM00382">
    <property type="entry name" value="AAA"/>
    <property type="match status" value="1"/>
</dbReference>
<dbReference type="Proteomes" id="UP000010816">
    <property type="component" value="Chromosome"/>
</dbReference>
<dbReference type="GO" id="GO:0006355">
    <property type="term" value="P:regulation of DNA-templated transcription"/>
    <property type="evidence" value="ECO:0007669"/>
    <property type="project" value="InterPro"/>
</dbReference>
<dbReference type="EMBL" id="CP003051">
    <property type="protein sequence ID" value="AGA91770.1"/>
    <property type="molecule type" value="Genomic_DNA"/>
</dbReference>
<dbReference type="Gene3D" id="1.10.10.60">
    <property type="entry name" value="Homeodomain-like"/>
    <property type="match status" value="1"/>
</dbReference>
<keyword evidence="3" id="KW-0805">Transcription regulation</keyword>
<dbReference type="Pfam" id="PF00158">
    <property type="entry name" value="Sigma54_activat"/>
    <property type="match status" value="1"/>
</dbReference>
<dbReference type="Pfam" id="PF20161">
    <property type="entry name" value="VpsR"/>
    <property type="match status" value="1"/>
</dbReference>
<dbReference type="GO" id="GO:0043565">
    <property type="term" value="F:sequence-specific DNA binding"/>
    <property type="evidence" value="ECO:0007669"/>
    <property type="project" value="InterPro"/>
</dbReference>
<dbReference type="InterPro" id="IPR002078">
    <property type="entry name" value="Sigma_54_int"/>
</dbReference>
<dbReference type="GO" id="GO:0005524">
    <property type="term" value="F:ATP binding"/>
    <property type="evidence" value="ECO:0007669"/>
    <property type="project" value="UniProtKB-KW"/>
</dbReference>
<dbReference type="HOGENOM" id="CLU_000445_0_6_6"/>
<accession>L0H290</accession>
<keyword evidence="1" id="KW-0547">Nucleotide-binding</keyword>
<dbReference type="InterPro" id="IPR025943">
    <property type="entry name" value="Sigma_54_int_dom_ATP-bd_2"/>
</dbReference>
<dbReference type="Pfam" id="PF02954">
    <property type="entry name" value="HTH_8"/>
    <property type="match status" value="1"/>
</dbReference>
<name>L0H290_9GAMM</name>
<reference evidence="8 9" key="1">
    <citation type="submission" date="2011-09" db="EMBL/GenBank/DDBJ databases">
        <title>Complete sequence of chromosome of Thioflavicoccus mobilis 8321.</title>
        <authorList>
            <consortium name="US DOE Joint Genome Institute"/>
            <person name="Lucas S."/>
            <person name="Han J."/>
            <person name="Lapidus A."/>
            <person name="Cheng J.-F."/>
            <person name="Goodwin L."/>
            <person name="Pitluck S."/>
            <person name="Peters L."/>
            <person name="Ovchinnikova G."/>
            <person name="Lu M."/>
            <person name="Detter J.C."/>
            <person name="Han C."/>
            <person name="Tapia R."/>
            <person name="Land M."/>
            <person name="Hauser L."/>
            <person name="Kyrpides N."/>
            <person name="Ivanova N."/>
            <person name="Pagani I."/>
            <person name="Vogl K."/>
            <person name="Liu Z."/>
            <person name="Imhoff J."/>
            <person name="Thiel V."/>
            <person name="Frigaard N.-U."/>
            <person name="Bryant D."/>
            <person name="Woyke T."/>
        </authorList>
    </citation>
    <scope>NUCLEOTIDE SEQUENCE [LARGE SCALE GENOMIC DNA]</scope>
    <source>
        <strain evidence="8 9">8321</strain>
    </source>
</reference>
<evidence type="ECO:0000256" key="4">
    <source>
        <dbReference type="ARBA" id="ARBA00023125"/>
    </source>
</evidence>
<keyword evidence="2" id="KW-0067">ATP-binding</keyword>
<evidence type="ECO:0000256" key="5">
    <source>
        <dbReference type="ARBA" id="ARBA00023163"/>
    </source>
</evidence>
<dbReference type="Gene3D" id="3.40.50.300">
    <property type="entry name" value="P-loop containing nucleotide triphosphate hydrolases"/>
    <property type="match status" value="1"/>
</dbReference>
<dbReference type="InterPro" id="IPR058031">
    <property type="entry name" value="AAA_lid_NorR"/>
</dbReference>
<evidence type="ECO:0000256" key="3">
    <source>
        <dbReference type="ARBA" id="ARBA00023015"/>
    </source>
</evidence>
<dbReference type="Pfam" id="PF25601">
    <property type="entry name" value="AAA_lid_14"/>
    <property type="match status" value="1"/>
</dbReference>
<evidence type="ECO:0000313" key="8">
    <source>
        <dbReference type="EMBL" id="AGA91770.1"/>
    </source>
</evidence>
<sequence>MLTSHSSLTADHSGGGIVSPRHLGRSTRDALARPLLLLGGENLKDGVASALRRSGWKLLRPRTLNEARLLCDQHDILAGLAFLPEPLTDSELAEVRRIVMALPDLEWVGVLDRETVVAHPGAGRFIVRHLRDYHAQPVDPIRLGLAVGHAWGLAALRRAHKQSTSNINGSRFGLVGTSPAMREIYAMIERYAETDLPVLITGETGTGKELVARAIHEHSRRAAKPFVALNCAAIPASLAQSELFGAAKGAFTGASTANEGLIRTAQGGTLLLDEIGEMALEAQASLLRFLEDKTVTPVGGRQGIAVDVNVIASTNRDLHEEARRGNFRQDLLYRLDMLSIKMPPLRDRISDIEALAEHFLEAAGDSLPHRLHGFTQDAFDWLRAQDWPGNLRELRNCVIQAGLHCTHGQITAKDLSRLRPTSSAPRQSREDAVDATEKTTVEKLLKSNGGNVSKTARDLKVSRMTLYRLMAKHTIARP</sequence>
<dbReference type="SUPFAM" id="SSF52540">
    <property type="entry name" value="P-loop containing nucleoside triphosphate hydrolases"/>
    <property type="match status" value="1"/>
</dbReference>
<dbReference type="STRING" id="765912.Thimo_3084"/>
<dbReference type="InterPro" id="IPR002197">
    <property type="entry name" value="HTH_Fis"/>
</dbReference>
<dbReference type="PROSITE" id="PS00675">
    <property type="entry name" value="SIGMA54_INTERACT_1"/>
    <property type="match status" value="1"/>
</dbReference>
<keyword evidence="5" id="KW-0804">Transcription</keyword>
<dbReference type="InterPro" id="IPR027417">
    <property type="entry name" value="P-loop_NTPase"/>
</dbReference>
<keyword evidence="4 8" id="KW-0238">DNA-binding</keyword>
<evidence type="ECO:0000256" key="1">
    <source>
        <dbReference type="ARBA" id="ARBA00022741"/>
    </source>
</evidence>
<dbReference type="InterPro" id="IPR009057">
    <property type="entry name" value="Homeodomain-like_sf"/>
</dbReference>
<evidence type="ECO:0000256" key="2">
    <source>
        <dbReference type="ARBA" id="ARBA00022840"/>
    </source>
</evidence>
<dbReference type="PROSITE" id="PS50045">
    <property type="entry name" value="SIGMA54_INTERACT_4"/>
    <property type="match status" value="1"/>
</dbReference>
<evidence type="ECO:0000259" key="7">
    <source>
        <dbReference type="PROSITE" id="PS50045"/>
    </source>
</evidence>
<dbReference type="InterPro" id="IPR025944">
    <property type="entry name" value="Sigma_54_int_dom_CS"/>
</dbReference>
<dbReference type="KEGG" id="tmb:Thimo_3084"/>
<feature type="region of interest" description="Disordered" evidence="6">
    <location>
        <begin position="1"/>
        <end position="22"/>
    </location>
</feature>
<proteinExistence type="predicted"/>
<gene>
    <name evidence="8" type="ORF">Thimo_3084</name>
</gene>
<protein>
    <submittedName>
        <fullName evidence="8">Response regulator with CheY-like receiver, AAA-type ATPase, and DNA-binding domains</fullName>
    </submittedName>
</protein>
<dbReference type="PROSITE" id="PS00676">
    <property type="entry name" value="SIGMA54_INTERACT_2"/>
    <property type="match status" value="1"/>
</dbReference>
<feature type="region of interest" description="Disordered" evidence="6">
    <location>
        <begin position="416"/>
        <end position="437"/>
    </location>
</feature>
<dbReference type="InterPro" id="IPR003593">
    <property type="entry name" value="AAA+_ATPase"/>
</dbReference>
<organism evidence="8 9">
    <name type="scientific">Thioflavicoccus mobilis 8321</name>
    <dbReference type="NCBI Taxonomy" id="765912"/>
    <lineage>
        <taxon>Bacteria</taxon>
        <taxon>Pseudomonadati</taxon>
        <taxon>Pseudomonadota</taxon>
        <taxon>Gammaproteobacteria</taxon>
        <taxon>Chromatiales</taxon>
        <taxon>Chromatiaceae</taxon>
        <taxon>Thioflavicoccus</taxon>
    </lineage>
</organism>
<dbReference type="eggNOG" id="COG2204">
    <property type="taxonomic scope" value="Bacteria"/>
</dbReference>
<dbReference type="PANTHER" id="PTHR32071">
    <property type="entry name" value="TRANSCRIPTIONAL REGULATORY PROTEIN"/>
    <property type="match status" value="1"/>
</dbReference>
<dbReference type="FunFam" id="3.40.50.300:FF:000006">
    <property type="entry name" value="DNA-binding transcriptional regulator NtrC"/>
    <property type="match status" value="1"/>
</dbReference>
<evidence type="ECO:0000256" key="6">
    <source>
        <dbReference type="SAM" id="MobiDB-lite"/>
    </source>
</evidence>
<dbReference type="SUPFAM" id="SSF46689">
    <property type="entry name" value="Homeodomain-like"/>
    <property type="match status" value="1"/>
</dbReference>